<evidence type="ECO:0000313" key="1">
    <source>
        <dbReference type="EMBL" id="WYK16991.1"/>
    </source>
</evidence>
<sequence length="215" mass="22885">MADTAQSGVFTARAPLFSQSPQNRSYVSAASLFVGEAEGGLFAALPGRHDAALRHGGPKAARLRDLIASVEAGRAGYDAVQNGARIKPPKRPTDMILQEIYDWIAATPGQNHAIGRYQFIPATLRHSAARLGLGPGTRFNAGVQDQLADLLLGDAGLLKVQTGEINAKTFMLNLAKIWAGLPTPSGRSYYDGVAGNKAGMRYDHYAIQVQNILDG</sequence>
<reference evidence="1 2" key="1">
    <citation type="submission" date="2024-02" db="EMBL/GenBank/DDBJ databases">
        <title>Roseovarius strain W115 nov., isolated from a marine algae.</title>
        <authorList>
            <person name="Lee M.W."/>
            <person name="Lee J.K."/>
            <person name="Kim J.M."/>
            <person name="Choi D.G."/>
            <person name="Baek J.H."/>
            <person name="Bayburt H."/>
            <person name="Jung J.J."/>
            <person name="Han D.M."/>
            <person name="Jeon C.O."/>
        </authorList>
    </citation>
    <scope>NUCLEOTIDE SEQUENCE [LARGE SCALE GENOMIC DNA]</scope>
    <source>
        <strain evidence="1 2">W115</strain>
    </source>
</reference>
<organism evidence="1 2">
    <name type="scientific">Roseovarius rhodophyticola</name>
    <dbReference type="NCBI Taxonomy" id="3080827"/>
    <lineage>
        <taxon>Bacteria</taxon>
        <taxon>Pseudomonadati</taxon>
        <taxon>Pseudomonadota</taxon>
        <taxon>Alphaproteobacteria</taxon>
        <taxon>Rhodobacterales</taxon>
        <taxon>Roseobacteraceae</taxon>
        <taxon>Roseovarius</taxon>
    </lineage>
</organism>
<dbReference type="RefSeq" id="WP_317057062.1">
    <property type="nucleotide sequence ID" value="NZ_CP146606.1"/>
</dbReference>
<keyword evidence="2" id="KW-1185">Reference proteome</keyword>
<dbReference type="SUPFAM" id="SSF53955">
    <property type="entry name" value="Lysozyme-like"/>
    <property type="match status" value="1"/>
</dbReference>
<proteinExistence type="predicted"/>
<gene>
    <name evidence="1" type="ORF">RZS32_011190</name>
</gene>
<name>A0ABZ2TBI3_9RHOB</name>
<dbReference type="Proteomes" id="UP001281305">
    <property type="component" value="Chromosome"/>
</dbReference>
<accession>A0ABZ2TBI3</accession>
<dbReference type="EMBL" id="CP146606">
    <property type="protein sequence ID" value="WYK16991.1"/>
    <property type="molecule type" value="Genomic_DNA"/>
</dbReference>
<protein>
    <submittedName>
        <fullName evidence="1">Uncharacterized protein</fullName>
    </submittedName>
</protein>
<evidence type="ECO:0000313" key="2">
    <source>
        <dbReference type="Proteomes" id="UP001281305"/>
    </source>
</evidence>
<dbReference type="InterPro" id="IPR023346">
    <property type="entry name" value="Lysozyme-like_dom_sf"/>
</dbReference>
<dbReference type="Gene3D" id="1.10.530.10">
    <property type="match status" value="1"/>
</dbReference>